<protein>
    <submittedName>
        <fullName evidence="1">Xkdg</fullName>
    </submittedName>
</protein>
<dbReference type="RefSeq" id="WP_031411263.1">
    <property type="nucleotide sequence ID" value="NZ_CP011074.1"/>
</dbReference>
<dbReference type="AlphaFoldDB" id="A0A0F7EE75"/>
<evidence type="ECO:0000313" key="1">
    <source>
        <dbReference type="EMBL" id="AKF92649.1"/>
    </source>
</evidence>
<organism evidence="1">
    <name type="scientific">Brevibacillus laterosporus</name>
    <name type="common">Bacillus laterosporus</name>
    <dbReference type="NCBI Taxonomy" id="1465"/>
    <lineage>
        <taxon>Bacteria</taxon>
        <taxon>Bacillati</taxon>
        <taxon>Bacillota</taxon>
        <taxon>Bacilli</taxon>
        <taxon>Bacillales</taxon>
        <taxon>Paenibacillaceae</taxon>
        <taxon>Brevibacillus</taxon>
    </lineage>
</organism>
<sequence length="311" mass="35461">MPTNNELIAKNTIITTMDTPSLNYAEVNKFMDMTYDSTEFMKGIRHETRTATSGTIDKLGVTGRNLRSKKENVLASNLTKPSYPQVPYSVEPVVLPFEITEETIRQTQRVRNQDAEQVILWHMTQNYADNMQDLGFNGDTKTPDTDPDYDFLKINDGWLKLAKSTGNYIDWATISAKEKTGILFELERAIPTRLRTGGVFKYFMHPNTFSKRLQALAEKDTSASVQLQIMGGVQKINSYDVIPVAHMPEGDILFTYNRNFVMVHTYDMKIRKTTEGKEAIYADKRFYAIHSDFDPIFEEPAAVAYVKGVTF</sequence>
<proteinExistence type="predicted"/>
<gene>
    <name evidence="1" type="ORF">EX87_02355</name>
</gene>
<name>A0A0F7EE75_BRELA</name>
<reference evidence="1" key="1">
    <citation type="submission" date="2015-03" db="EMBL/GenBank/DDBJ databases">
        <title>MIGS Cultured Bacterial/Archaeal sample from Brevibacillus laterosporus.</title>
        <authorList>
            <person name="Zeng D."/>
            <person name="Zhu L."/>
            <person name="Dong G."/>
            <person name="Ye W."/>
            <person name="Ren D."/>
            <person name="Wu L."/>
            <person name="Xu J."/>
            <person name="Li G."/>
            <person name="Guo L."/>
        </authorList>
    </citation>
    <scope>NUCLEOTIDE SEQUENCE</scope>
    <source>
        <strain evidence="1">B9</strain>
    </source>
</reference>
<accession>A0A0F7EE75</accession>
<dbReference type="EMBL" id="CP011074">
    <property type="protein sequence ID" value="AKF92649.1"/>
    <property type="molecule type" value="Genomic_DNA"/>
</dbReference>